<keyword evidence="1" id="KW-0812">Transmembrane</keyword>
<dbReference type="RefSeq" id="WP_155601259.1">
    <property type="nucleotide sequence ID" value="NZ_RCNR01000071.1"/>
</dbReference>
<comment type="caution">
    <text evidence="2">The sequence shown here is derived from an EMBL/GenBank/DDBJ whole genome shotgun (WGS) entry which is preliminary data.</text>
</comment>
<dbReference type="AlphaFoldDB" id="A0A7X2ZXG3"/>
<feature type="transmembrane region" description="Helical" evidence="1">
    <location>
        <begin position="6"/>
        <end position="28"/>
    </location>
</feature>
<organism evidence="2 3">
    <name type="scientific">Zobellia amurskyensis</name>
    <dbReference type="NCBI Taxonomy" id="248905"/>
    <lineage>
        <taxon>Bacteria</taxon>
        <taxon>Pseudomonadati</taxon>
        <taxon>Bacteroidota</taxon>
        <taxon>Flavobacteriia</taxon>
        <taxon>Flavobacteriales</taxon>
        <taxon>Flavobacteriaceae</taxon>
        <taxon>Zobellia</taxon>
    </lineage>
</organism>
<gene>
    <name evidence="2" type="ORF">D9O36_20230</name>
</gene>
<keyword evidence="3" id="KW-1185">Reference proteome</keyword>
<reference evidence="2 3" key="1">
    <citation type="journal article" date="2019" name="Mar. Drugs">
        <title>Comparative Genomics and CAZyme Genome Repertoires of Marine Zobellia amurskyensis KMM 3526(T) and Zobellia laminariae KMM 3676(T).</title>
        <authorList>
            <person name="Chernysheva N."/>
            <person name="Bystritskaya E."/>
            <person name="Stenkova A."/>
            <person name="Golovkin I."/>
            <person name="Nedashkovskaya O."/>
            <person name="Isaeva M."/>
        </authorList>
    </citation>
    <scope>NUCLEOTIDE SEQUENCE [LARGE SCALE GENOMIC DNA]</scope>
    <source>
        <strain evidence="2 3">KMM 3526</strain>
    </source>
</reference>
<proteinExistence type="predicted"/>
<name>A0A7X2ZXG3_9FLAO</name>
<protein>
    <submittedName>
        <fullName evidence="2">Uncharacterized protein</fullName>
    </submittedName>
</protein>
<evidence type="ECO:0000313" key="3">
    <source>
        <dbReference type="Proteomes" id="UP000540519"/>
    </source>
</evidence>
<evidence type="ECO:0000313" key="2">
    <source>
        <dbReference type="EMBL" id="MUH38182.1"/>
    </source>
</evidence>
<dbReference type="OrthoDB" id="1447951at2"/>
<keyword evidence="1" id="KW-0472">Membrane</keyword>
<evidence type="ECO:0000256" key="1">
    <source>
        <dbReference type="SAM" id="Phobius"/>
    </source>
</evidence>
<dbReference type="EMBL" id="RCNR01000071">
    <property type="protein sequence ID" value="MUH38182.1"/>
    <property type="molecule type" value="Genomic_DNA"/>
</dbReference>
<keyword evidence="1" id="KW-1133">Transmembrane helix</keyword>
<accession>A0A7X2ZXG3</accession>
<sequence>MNPESWGFIGTLFGAIVGAGSSIITTLINSKNAIRIQNEIDKNNREERFREFQRNNLLKLQDKLSEVIRLIARADLEDIKHFKNTKEWGTGMLSPEVDNELGMGIRQLSIMTERIDNSELREDVIKLSAQIGKWMIGKTNEESLAISITLLENFDELMKKLGTILRATY</sequence>
<dbReference type="Proteomes" id="UP000540519">
    <property type="component" value="Unassembled WGS sequence"/>
</dbReference>